<dbReference type="InterPro" id="IPR014729">
    <property type="entry name" value="Rossmann-like_a/b/a_fold"/>
</dbReference>
<evidence type="ECO:0000259" key="9">
    <source>
        <dbReference type="SMART" id="SM00977"/>
    </source>
</evidence>
<dbReference type="Pfam" id="PF01171">
    <property type="entry name" value="ATP_bind_3"/>
    <property type="match status" value="1"/>
</dbReference>
<dbReference type="SUPFAM" id="SSF56037">
    <property type="entry name" value="PheT/TilS domain"/>
    <property type="match status" value="1"/>
</dbReference>
<dbReference type="CDD" id="cd01992">
    <property type="entry name" value="TilS_N"/>
    <property type="match status" value="1"/>
</dbReference>
<dbReference type="AlphaFoldDB" id="A0A7G9S0P8"/>
<accession>A0A7G9S0P8</accession>
<evidence type="ECO:0000256" key="7">
    <source>
        <dbReference type="ARBA" id="ARBA00048539"/>
    </source>
</evidence>
<evidence type="ECO:0000256" key="5">
    <source>
        <dbReference type="ARBA" id="ARBA00022741"/>
    </source>
</evidence>
<evidence type="ECO:0000256" key="4">
    <source>
        <dbReference type="ARBA" id="ARBA00022694"/>
    </source>
</evidence>
<dbReference type="HAMAP" id="MF_01161">
    <property type="entry name" value="tRNA_Ile_lys_synt"/>
    <property type="match status" value="1"/>
</dbReference>
<keyword evidence="6 8" id="KW-0067">ATP-binding</keyword>
<dbReference type="SMART" id="SM00977">
    <property type="entry name" value="TilS_C"/>
    <property type="match status" value="1"/>
</dbReference>
<evidence type="ECO:0000313" key="11">
    <source>
        <dbReference type="Proteomes" id="UP000515928"/>
    </source>
</evidence>
<evidence type="ECO:0000256" key="1">
    <source>
        <dbReference type="ARBA" id="ARBA00004496"/>
    </source>
</evidence>
<keyword evidence="3 8" id="KW-0436">Ligase</keyword>
<evidence type="ECO:0000256" key="3">
    <source>
        <dbReference type="ARBA" id="ARBA00022598"/>
    </source>
</evidence>
<feature type="domain" description="Lysidine-tRNA(Ile) synthetase C-terminal" evidence="9">
    <location>
        <begin position="329"/>
        <end position="395"/>
    </location>
</feature>
<dbReference type="InterPro" id="IPR012796">
    <property type="entry name" value="Lysidine-tRNA-synth_C"/>
</dbReference>
<organism evidence="10 11">
    <name type="scientific">Erysipelothrix inopinata</name>
    <dbReference type="NCBI Taxonomy" id="225084"/>
    <lineage>
        <taxon>Bacteria</taxon>
        <taxon>Bacillati</taxon>
        <taxon>Bacillota</taxon>
        <taxon>Erysipelotrichia</taxon>
        <taxon>Erysipelotrichales</taxon>
        <taxon>Erysipelotrichaceae</taxon>
        <taxon>Erysipelothrix</taxon>
    </lineage>
</organism>
<dbReference type="NCBIfam" id="TIGR02432">
    <property type="entry name" value="lysidine_TilS_N"/>
    <property type="match status" value="1"/>
</dbReference>
<dbReference type="PANTHER" id="PTHR43033">
    <property type="entry name" value="TRNA(ILE)-LYSIDINE SYNTHASE-RELATED"/>
    <property type="match status" value="1"/>
</dbReference>
<dbReference type="RefSeq" id="WP_187534623.1">
    <property type="nucleotide sequence ID" value="NZ_CBCSHU010000006.1"/>
</dbReference>
<comment type="domain">
    <text evidence="8">The N-terminal region contains the highly conserved SGGXDS motif, predicted to be a P-loop motif involved in ATP binding.</text>
</comment>
<dbReference type="EMBL" id="CP060715">
    <property type="protein sequence ID" value="QNN61423.1"/>
    <property type="molecule type" value="Genomic_DNA"/>
</dbReference>
<reference evidence="10 11" key="1">
    <citation type="submission" date="2020-08" db="EMBL/GenBank/DDBJ databases">
        <title>Genome sequence of Erysipelothrix inopinata DSM 15511T.</title>
        <authorList>
            <person name="Hyun D.-W."/>
            <person name="Bae J.-W."/>
        </authorList>
    </citation>
    <scope>NUCLEOTIDE SEQUENCE [LARGE SCALE GENOMIC DNA]</scope>
    <source>
        <strain evidence="10 11">DSM 15511</strain>
    </source>
</reference>
<evidence type="ECO:0000256" key="2">
    <source>
        <dbReference type="ARBA" id="ARBA00022490"/>
    </source>
</evidence>
<feature type="binding site" evidence="8">
    <location>
        <begin position="11"/>
        <end position="16"/>
    </location>
    <ligand>
        <name>ATP</name>
        <dbReference type="ChEBI" id="CHEBI:30616"/>
    </ligand>
</feature>
<dbReference type="InterPro" id="IPR012795">
    <property type="entry name" value="tRNA_Ile_lys_synt_N"/>
</dbReference>
<comment type="function">
    <text evidence="8">Ligates lysine onto the cytidine present at position 34 of the AUA codon-specific tRNA(Ile) that contains the anticodon CAU, in an ATP-dependent manner. Cytidine is converted to lysidine, thus changing the amino acid specificity of the tRNA from methionine to isoleucine.</text>
</comment>
<gene>
    <name evidence="8 10" type="primary">tilS</name>
    <name evidence="10" type="ORF">H9L01_03375</name>
</gene>
<evidence type="ECO:0000256" key="8">
    <source>
        <dbReference type="HAMAP-Rule" id="MF_01161"/>
    </source>
</evidence>
<comment type="similarity">
    <text evidence="8">Belongs to the tRNA(Ile)-lysidine synthase family.</text>
</comment>
<protein>
    <recommendedName>
        <fullName evidence="8">tRNA(Ile)-lysidine synthase</fullName>
        <ecNumber evidence="8">6.3.4.19</ecNumber>
    </recommendedName>
    <alternativeName>
        <fullName evidence="8">tRNA(Ile)-2-lysyl-cytidine synthase</fullName>
    </alternativeName>
    <alternativeName>
        <fullName evidence="8">tRNA(Ile)-lysidine synthetase</fullName>
    </alternativeName>
</protein>
<dbReference type="Pfam" id="PF11734">
    <property type="entry name" value="TilS_C"/>
    <property type="match status" value="1"/>
</dbReference>
<comment type="subcellular location">
    <subcellularLocation>
        <location evidence="1 8">Cytoplasm</location>
    </subcellularLocation>
</comment>
<evidence type="ECO:0000313" key="10">
    <source>
        <dbReference type="EMBL" id="QNN61423.1"/>
    </source>
</evidence>
<dbReference type="GO" id="GO:0005737">
    <property type="term" value="C:cytoplasm"/>
    <property type="evidence" value="ECO:0007669"/>
    <property type="project" value="UniProtKB-SubCell"/>
</dbReference>
<sequence length="400" mass="46704">MDNEIWIVGVSGGPDSMALLDIYSKQGKKCIAAHVNYHQRETSQRDEDIVVAYCKKHKIEVCVKNFEQEVLGENFQALARNFRYDFFEELVVQYGARGVAIAHHLDDDLETYIFQKQRGISSDTKGIANQTIIKNILVVRPLLGYTKQELIDYCHDNNITYGIDESNASLKYARNKIRHELTYLDPIEKEILIKSMRQDKKDFTNYQRQVMEATNEMELVNSLVDYRKHGPRLRKDVLRKWMSNNGIETHKISARFIDQIDSAILNEKAWFEFGNLILSCSYGELAIVKRNVVDDTYNSLEYVKKENYELKKEGRKIEGVFLTESDFPIIVRNVRDGDQIEMRFGKKSLNRFFIDRKIPRHKRINWLVIENQKGNVVFVVGLGCDTHHYSNNLNLFMIEL</sequence>
<proteinExistence type="inferred from homology"/>
<keyword evidence="11" id="KW-1185">Reference proteome</keyword>
<comment type="catalytic activity">
    <reaction evidence="7 8">
        <text>cytidine(34) in tRNA(Ile2) + L-lysine + ATP = lysidine(34) in tRNA(Ile2) + AMP + diphosphate + H(+)</text>
        <dbReference type="Rhea" id="RHEA:43744"/>
        <dbReference type="Rhea" id="RHEA-COMP:10625"/>
        <dbReference type="Rhea" id="RHEA-COMP:10670"/>
        <dbReference type="ChEBI" id="CHEBI:15378"/>
        <dbReference type="ChEBI" id="CHEBI:30616"/>
        <dbReference type="ChEBI" id="CHEBI:32551"/>
        <dbReference type="ChEBI" id="CHEBI:33019"/>
        <dbReference type="ChEBI" id="CHEBI:82748"/>
        <dbReference type="ChEBI" id="CHEBI:83665"/>
        <dbReference type="ChEBI" id="CHEBI:456215"/>
        <dbReference type="EC" id="6.3.4.19"/>
    </reaction>
</comment>
<dbReference type="PANTHER" id="PTHR43033:SF1">
    <property type="entry name" value="TRNA(ILE)-LYSIDINE SYNTHASE-RELATED"/>
    <property type="match status" value="1"/>
</dbReference>
<dbReference type="Proteomes" id="UP000515928">
    <property type="component" value="Chromosome"/>
</dbReference>
<dbReference type="SUPFAM" id="SSF52402">
    <property type="entry name" value="Adenine nucleotide alpha hydrolases-like"/>
    <property type="match status" value="1"/>
</dbReference>
<name>A0A7G9S0P8_9FIRM</name>
<dbReference type="Gene3D" id="3.40.50.620">
    <property type="entry name" value="HUPs"/>
    <property type="match status" value="1"/>
</dbReference>
<dbReference type="GO" id="GO:0032267">
    <property type="term" value="F:tRNA(Ile)-lysidine synthase activity"/>
    <property type="evidence" value="ECO:0007669"/>
    <property type="project" value="UniProtKB-EC"/>
</dbReference>
<dbReference type="EC" id="6.3.4.19" evidence="8"/>
<dbReference type="GO" id="GO:0006400">
    <property type="term" value="P:tRNA modification"/>
    <property type="evidence" value="ECO:0007669"/>
    <property type="project" value="UniProtKB-UniRule"/>
</dbReference>
<keyword evidence="5 8" id="KW-0547">Nucleotide-binding</keyword>
<keyword evidence="2 8" id="KW-0963">Cytoplasm</keyword>
<evidence type="ECO:0000256" key="6">
    <source>
        <dbReference type="ARBA" id="ARBA00022840"/>
    </source>
</evidence>
<dbReference type="KEGG" id="eio:H9L01_03375"/>
<dbReference type="InterPro" id="IPR011063">
    <property type="entry name" value="TilS/TtcA_N"/>
</dbReference>
<keyword evidence="4 8" id="KW-0819">tRNA processing</keyword>
<dbReference type="NCBIfam" id="TIGR02433">
    <property type="entry name" value="lysidine_TilS_C"/>
    <property type="match status" value="1"/>
</dbReference>
<dbReference type="InterPro" id="IPR012094">
    <property type="entry name" value="tRNA_Ile_lys_synt"/>
</dbReference>
<dbReference type="GO" id="GO:0005524">
    <property type="term" value="F:ATP binding"/>
    <property type="evidence" value="ECO:0007669"/>
    <property type="project" value="UniProtKB-UniRule"/>
</dbReference>